<evidence type="ECO:0000313" key="2">
    <source>
        <dbReference type="EMBL" id="QVT80065.1"/>
    </source>
</evidence>
<dbReference type="Pfam" id="PF12146">
    <property type="entry name" value="Hydrolase_4"/>
    <property type="match status" value="1"/>
</dbReference>
<evidence type="ECO:0000313" key="3">
    <source>
        <dbReference type="Proteomes" id="UP000679307"/>
    </source>
</evidence>
<organism evidence="2 3">
    <name type="scientific">Nocardioides aquaticus</name>
    <dbReference type="NCBI Taxonomy" id="160826"/>
    <lineage>
        <taxon>Bacteria</taxon>
        <taxon>Bacillati</taxon>
        <taxon>Actinomycetota</taxon>
        <taxon>Actinomycetes</taxon>
        <taxon>Propionibacteriales</taxon>
        <taxon>Nocardioidaceae</taxon>
        <taxon>Nocardioides</taxon>
    </lineage>
</organism>
<gene>
    <name evidence="2" type="primary">ytpA</name>
    <name evidence="2" type="ORF">ENKNEFLB_02456</name>
</gene>
<dbReference type="EC" id="3.1.1.-" evidence="2"/>
<name>A0ABX8EJH1_9ACTN</name>
<keyword evidence="3" id="KW-1185">Reference proteome</keyword>
<dbReference type="SUPFAM" id="SSF53474">
    <property type="entry name" value="alpha/beta-Hydrolases"/>
    <property type="match status" value="1"/>
</dbReference>
<dbReference type="InterPro" id="IPR029058">
    <property type="entry name" value="AB_hydrolase_fold"/>
</dbReference>
<dbReference type="GO" id="GO:0016787">
    <property type="term" value="F:hydrolase activity"/>
    <property type="evidence" value="ECO:0007669"/>
    <property type="project" value="UniProtKB-KW"/>
</dbReference>
<feature type="domain" description="Serine aminopeptidase S33" evidence="1">
    <location>
        <begin position="45"/>
        <end position="248"/>
    </location>
</feature>
<reference evidence="2 3" key="1">
    <citation type="submission" date="2021-05" db="EMBL/GenBank/DDBJ databases">
        <title>Complete genome of Nocardioides aquaticus KCTC 9944T isolated from meromictic and hypersaline Ekho Lake, Antarctica.</title>
        <authorList>
            <person name="Hwang K."/>
            <person name="Kim K.M."/>
            <person name="Choe H."/>
        </authorList>
    </citation>
    <scope>NUCLEOTIDE SEQUENCE [LARGE SCALE GENOMIC DNA]</scope>
    <source>
        <strain evidence="2 3">KCTC 9944</strain>
    </source>
</reference>
<dbReference type="EMBL" id="CP075371">
    <property type="protein sequence ID" value="QVT80065.1"/>
    <property type="molecule type" value="Genomic_DNA"/>
</dbReference>
<dbReference type="Gene3D" id="3.40.50.1820">
    <property type="entry name" value="alpha/beta hydrolase"/>
    <property type="match status" value="1"/>
</dbReference>
<evidence type="ECO:0000259" key="1">
    <source>
        <dbReference type="Pfam" id="PF12146"/>
    </source>
</evidence>
<dbReference type="InterPro" id="IPR050228">
    <property type="entry name" value="Carboxylesterase_BioH"/>
</dbReference>
<proteinExistence type="predicted"/>
<dbReference type="Proteomes" id="UP000679307">
    <property type="component" value="Chromosome"/>
</dbReference>
<dbReference type="PANTHER" id="PTHR43194:SF2">
    <property type="entry name" value="PEROXISOMAL MEMBRANE PROTEIN LPX1"/>
    <property type="match status" value="1"/>
</dbReference>
<dbReference type="RefSeq" id="WP_214055679.1">
    <property type="nucleotide sequence ID" value="NZ_BAAAHS010000220.1"/>
</dbReference>
<accession>A0ABX8EJH1</accession>
<dbReference type="PANTHER" id="PTHR43194">
    <property type="entry name" value="HYDROLASE ALPHA/BETA FOLD FAMILY"/>
    <property type="match status" value="1"/>
</dbReference>
<keyword evidence="2" id="KW-0378">Hydrolase</keyword>
<sequence length="331" mass="36855">MTEPDLVTDVLGEPWTAETIALTPDDEGEVVATLVHHAAAVPSGRAVLYVHGFTDYFFQADFAAWWVERGYDFYAIDLRKYGRSIRPHQTPNFVSDLHTYDEELDAAWERITVRDGHDRVVLTAHSTGGLIVPSWADRRRPAALAGMVLNSPWLDLQGSALLRLVGRPVITQLGRLSPRRPISREVTGLYGRSLHRDHGGEWDYDLTWKPDTGVVVYAGWLRAVLRAHGRLHRGLDVRAPVLVLSSDASSSPRGLDDERLHTTDVVLDVHQIRRWSSALGSHVTYAAVPGARHDVVLSRAEPRARAYDEMGRWAGAYLDDPAPGTPRATDQ</sequence>
<protein>
    <submittedName>
        <fullName evidence="2">Phospholipase YtpA</fullName>
        <ecNumber evidence="2">3.1.1.-</ecNumber>
    </submittedName>
</protein>
<dbReference type="InterPro" id="IPR022742">
    <property type="entry name" value="Hydrolase_4"/>
</dbReference>